<dbReference type="Pfam" id="PF17919">
    <property type="entry name" value="RT_RNaseH_2"/>
    <property type="match status" value="1"/>
</dbReference>
<sequence>MYLIGTWRTCLEFQLSCNAQAKHQPLEEARNLEKTHIQKGELQAIKEEVHKLLQTRFVRRVDYCEWVANSILVKKSNGKWWMCIAYTNLNDTCPKDYYPMPSIDKLVEAASGNERLSLLDAYSGYHQVHMAPEDEIGRNLEVYVDDTVVKSLNVEDHLTDLVETFDNLRKHNMRLNPTKFISKPVDKCLPFFKILRSTAHKGEARKPKKFEWTFECQVAFNELKTYLSSPPLLTKAEEGEILYLSLGIFDTTISSILVREVGKQQKPVYYGKVLQGAEQRYEHTPKFNFKATNNMAEYEALLLGLRLATELKVRSLQVYNDSQLMVNQVNSTCEVTDPTFVKYIVVVFELRCHFERFQLTKVSRVENEHADSLSKLASDSSGGVRYVYVEILNEPSFQMSKVMEISSDPKTPN</sequence>
<dbReference type="InterPro" id="IPR041577">
    <property type="entry name" value="RT_RNaseH_2"/>
</dbReference>
<dbReference type="Pfam" id="PF13456">
    <property type="entry name" value="RVT_3"/>
    <property type="match status" value="1"/>
</dbReference>
<dbReference type="InterPro" id="IPR043128">
    <property type="entry name" value="Rev_trsase/Diguanyl_cyclase"/>
</dbReference>
<dbReference type="CDD" id="cd09279">
    <property type="entry name" value="RNase_HI_like"/>
    <property type="match status" value="1"/>
</dbReference>
<proteinExistence type="predicted"/>
<dbReference type="GO" id="GO:0004523">
    <property type="term" value="F:RNA-DNA hybrid ribonuclease activity"/>
    <property type="evidence" value="ECO:0007669"/>
    <property type="project" value="InterPro"/>
</dbReference>
<protein>
    <recommendedName>
        <fullName evidence="1">RNase H type-1 domain-containing protein</fullName>
    </recommendedName>
</protein>
<dbReference type="SUPFAM" id="SSF56672">
    <property type="entry name" value="DNA/RNA polymerases"/>
    <property type="match status" value="1"/>
</dbReference>
<dbReference type="PANTHER" id="PTHR48475">
    <property type="entry name" value="RIBONUCLEASE H"/>
    <property type="match status" value="1"/>
</dbReference>
<dbReference type="PROSITE" id="PS50879">
    <property type="entry name" value="RNASE_H_1"/>
    <property type="match status" value="1"/>
</dbReference>
<feature type="domain" description="RNase H type-1" evidence="1">
    <location>
        <begin position="237"/>
        <end position="379"/>
    </location>
</feature>
<dbReference type="InterPro" id="IPR002156">
    <property type="entry name" value="RNaseH_domain"/>
</dbReference>
<dbReference type="Gene3D" id="3.10.10.10">
    <property type="entry name" value="HIV Type 1 Reverse Transcriptase, subunit A, domain 1"/>
    <property type="match status" value="1"/>
</dbReference>
<dbReference type="InterPro" id="IPR043502">
    <property type="entry name" value="DNA/RNA_pol_sf"/>
</dbReference>
<evidence type="ECO:0000313" key="3">
    <source>
        <dbReference type="Proteomes" id="UP001054252"/>
    </source>
</evidence>
<name>A0AAV5IAV2_9ROSI</name>
<evidence type="ECO:0000313" key="2">
    <source>
        <dbReference type="EMBL" id="GKU96170.1"/>
    </source>
</evidence>
<dbReference type="EMBL" id="BPVZ01000009">
    <property type="protein sequence ID" value="GKU96170.1"/>
    <property type="molecule type" value="Genomic_DNA"/>
</dbReference>
<dbReference type="GO" id="GO:0003676">
    <property type="term" value="F:nucleic acid binding"/>
    <property type="evidence" value="ECO:0007669"/>
    <property type="project" value="InterPro"/>
</dbReference>
<comment type="caution">
    <text evidence="2">The sequence shown here is derived from an EMBL/GenBank/DDBJ whole genome shotgun (WGS) entry which is preliminary data.</text>
</comment>
<gene>
    <name evidence="2" type="ORF">SLEP1_g9437</name>
</gene>
<dbReference type="PANTHER" id="PTHR48475:SF2">
    <property type="entry name" value="RIBONUCLEASE H"/>
    <property type="match status" value="1"/>
</dbReference>
<accession>A0AAV5IAV2</accession>
<dbReference type="AlphaFoldDB" id="A0AAV5IAV2"/>
<dbReference type="Gene3D" id="3.30.420.10">
    <property type="entry name" value="Ribonuclease H-like superfamily/Ribonuclease H"/>
    <property type="match status" value="1"/>
</dbReference>
<organism evidence="2 3">
    <name type="scientific">Rubroshorea leprosula</name>
    <dbReference type="NCBI Taxonomy" id="152421"/>
    <lineage>
        <taxon>Eukaryota</taxon>
        <taxon>Viridiplantae</taxon>
        <taxon>Streptophyta</taxon>
        <taxon>Embryophyta</taxon>
        <taxon>Tracheophyta</taxon>
        <taxon>Spermatophyta</taxon>
        <taxon>Magnoliopsida</taxon>
        <taxon>eudicotyledons</taxon>
        <taxon>Gunneridae</taxon>
        <taxon>Pentapetalae</taxon>
        <taxon>rosids</taxon>
        <taxon>malvids</taxon>
        <taxon>Malvales</taxon>
        <taxon>Dipterocarpaceae</taxon>
        <taxon>Rubroshorea</taxon>
    </lineage>
</organism>
<evidence type="ECO:0000259" key="1">
    <source>
        <dbReference type="PROSITE" id="PS50879"/>
    </source>
</evidence>
<dbReference type="Gene3D" id="3.30.70.270">
    <property type="match status" value="2"/>
</dbReference>
<reference evidence="2 3" key="1">
    <citation type="journal article" date="2021" name="Commun. Biol.">
        <title>The genome of Shorea leprosula (Dipterocarpaceae) highlights the ecological relevance of drought in aseasonal tropical rainforests.</title>
        <authorList>
            <person name="Ng K.K.S."/>
            <person name="Kobayashi M.J."/>
            <person name="Fawcett J.A."/>
            <person name="Hatakeyama M."/>
            <person name="Paape T."/>
            <person name="Ng C.H."/>
            <person name="Ang C.C."/>
            <person name="Tnah L.H."/>
            <person name="Lee C.T."/>
            <person name="Nishiyama T."/>
            <person name="Sese J."/>
            <person name="O'Brien M.J."/>
            <person name="Copetti D."/>
            <person name="Mohd Noor M.I."/>
            <person name="Ong R.C."/>
            <person name="Putra M."/>
            <person name="Sireger I.Z."/>
            <person name="Indrioko S."/>
            <person name="Kosugi Y."/>
            <person name="Izuno A."/>
            <person name="Isagi Y."/>
            <person name="Lee S.L."/>
            <person name="Shimizu K.K."/>
        </authorList>
    </citation>
    <scope>NUCLEOTIDE SEQUENCE [LARGE SCALE GENOMIC DNA]</scope>
    <source>
        <strain evidence="2">214</strain>
    </source>
</reference>
<dbReference type="CDD" id="cd01647">
    <property type="entry name" value="RT_LTR"/>
    <property type="match status" value="1"/>
</dbReference>
<dbReference type="Proteomes" id="UP001054252">
    <property type="component" value="Unassembled WGS sequence"/>
</dbReference>
<dbReference type="InterPro" id="IPR036397">
    <property type="entry name" value="RNaseH_sf"/>
</dbReference>
<keyword evidence="3" id="KW-1185">Reference proteome</keyword>